<organism evidence="2 3">
    <name type="scientific">Byssothecium circinans</name>
    <dbReference type="NCBI Taxonomy" id="147558"/>
    <lineage>
        <taxon>Eukaryota</taxon>
        <taxon>Fungi</taxon>
        <taxon>Dikarya</taxon>
        <taxon>Ascomycota</taxon>
        <taxon>Pezizomycotina</taxon>
        <taxon>Dothideomycetes</taxon>
        <taxon>Pleosporomycetidae</taxon>
        <taxon>Pleosporales</taxon>
        <taxon>Massarineae</taxon>
        <taxon>Massarinaceae</taxon>
        <taxon>Byssothecium</taxon>
    </lineage>
</organism>
<dbReference type="Proteomes" id="UP000800035">
    <property type="component" value="Unassembled WGS sequence"/>
</dbReference>
<dbReference type="AlphaFoldDB" id="A0A6A5UAX7"/>
<reference evidence="2" key="1">
    <citation type="journal article" date="2020" name="Stud. Mycol.">
        <title>101 Dothideomycetes genomes: a test case for predicting lifestyles and emergence of pathogens.</title>
        <authorList>
            <person name="Haridas S."/>
            <person name="Albert R."/>
            <person name="Binder M."/>
            <person name="Bloem J."/>
            <person name="Labutti K."/>
            <person name="Salamov A."/>
            <person name="Andreopoulos B."/>
            <person name="Baker S."/>
            <person name="Barry K."/>
            <person name="Bills G."/>
            <person name="Bluhm B."/>
            <person name="Cannon C."/>
            <person name="Castanera R."/>
            <person name="Culley D."/>
            <person name="Daum C."/>
            <person name="Ezra D."/>
            <person name="Gonzalez J."/>
            <person name="Henrissat B."/>
            <person name="Kuo A."/>
            <person name="Liang C."/>
            <person name="Lipzen A."/>
            <person name="Lutzoni F."/>
            <person name="Magnuson J."/>
            <person name="Mondo S."/>
            <person name="Nolan M."/>
            <person name="Ohm R."/>
            <person name="Pangilinan J."/>
            <person name="Park H.-J."/>
            <person name="Ramirez L."/>
            <person name="Alfaro M."/>
            <person name="Sun H."/>
            <person name="Tritt A."/>
            <person name="Yoshinaga Y."/>
            <person name="Zwiers L.-H."/>
            <person name="Turgeon B."/>
            <person name="Goodwin S."/>
            <person name="Spatafora J."/>
            <person name="Crous P."/>
            <person name="Grigoriev I."/>
        </authorList>
    </citation>
    <scope>NUCLEOTIDE SEQUENCE</scope>
    <source>
        <strain evidence="2">CBS 675.92</strain>
    </source>
</reference>
<evidence type="ECO:0000313" key="2">
    <source>
        <dbReference type="EMBL" id="KAF1962065.1"/>
    </source>
</evidence>
<feature type="compositionally biased region" description="Basic residues" evidence="1">
    <location>
        <begin position="17"/>
        <end position="26"/>
    </location>
</feature>
<sequence length="187" mass="20756">MSLLHPTTYSRQQTTKINHHAKKKERNKAPDYLCPSPSKTPQEMTPGWYCSTKTPSPSPSPSSFLLVLGLGLGLALRSCSCSFGGDGWLRYHVPVPFKFKFLLPFPFPVPRSPLLHFAVLCCAVLCCAVFRPVRCGAVRSCPVPPAPFRRISFVPCPPGLPPRIRCSALHVTHYALTIMYMHTPLHS</sequence>
<evidence type="ECO:0000256" key="1">
    <source>
        <dbReference type="SAM" id="MobiDB-lite"/>
    </source>
</evidence>
<dbReference type="EMBL" id="ML976979">
    <property type="protein sequence ID" value="KAF1962065.1"/>
    <property type="molecule type" value="Genomic_DNA"/>
</dbReference>
<proteinExistence type="predicted"/>
<evidence type="ECO:0000313" key="3">
    <source>
        <dbReference type="Proteomes" id="UP000800035"/>
    </source>
</evidence>
<feature type="compositionally biased region" description="Polar residues" evidence="1">
    <location>
        <begin position="1"/>
        <end position="16"/>
    </location>
</feature>
<name>A0A6A5UAX7_9PLEO</name>
<feature type="region of interest" description="Disordered" evidence="1">
    <location>
        <begin position="1"/>
        <end position="42"/>
    </location>
</feature>
<gene>
    <name evidence="2" type="ORF">CC80DRAFT_153657</name>
</gene>
<protein>
    <submittedName>
        <fullName evidence="2">Uncharacterized protein</fullName>
    </submittedName>
</protein>
<keyword evidence="3" id="KW-1185">Reference proteome</keyword>
<accession>A0A6A5UAX7</accession>